<evidence type="ECO:0000256" key="2">
    <source>
        <dbReference type="ARBA" id="ARBA00022692"/>
    </source>
</evidence>
<keyword evidence="6" id="KW-0675">Receptor</keyword>
<evidence type="ECO:0000256" key="7">
    <source>
        <dbReference type="ARBA" id="ARBA00023224"/>
    </source>
</evidence>
<feature type="transmembrane region" description="Helical" evidence="9">
    <location>
        <begin position="290"/>
        <end position="311"/>
    </location>
</feature>
<dbReference type="GO" id="GO:0004930">
    <property type="term" value="F:G protein-coupled receptor activity"/>
    <property type="evidence" value="ECO:0007669"/>
    <property type="project" value="UniProtKB-KW"/>
</dbReference>
<dbReference type="GO" id="GO:0005886">
    <property type="term" value="C:plasma membrane"/>
    <property type="evidence" value="ECO:0007669"/>
    <property type="project" value="TreeGrafter"/>
</dbReference>
<keyword evidence="5 9" id="KW-0472">Membrane</keyword>
<dbReference type="PANTHER" id="PTHR24243:SF230">
    <property type="entry name" value="G-PROTEIN COUPLED RECEPTORS FAMILY 1 PROFILE DOMAIN-CONTAINING PROTEIN"/>
    <property type="match status" value="1"/>
</dbReference>
<comment type="caution">
    <text evidence="12">The sequence shown here is derived from an EMBL/GenBank/DDBJ whole genome shotgun (WGS) entry which is preliminary data.</text>
</comment>
<proteinExistence type="predicted"/>
<keyword evidence="13" id="KW-1185">Reference proteome</keyword>
<dbReference type="EMBL" id="CAJNOJ010000171">
    <property type="protein sequence ID" value="CAF1238058.1"/>
    <property type="molecule type" value="Genomic_DNA"/>
</dbReference>
<organism evidence="12 14">
    <name type="scientific">Adineta ricciae</name>
    <name type="common">Rotifer</name>
    <dbReference type="NCBI Taxonomy" id="249248"/>
    <lineage>
        <taxon>Eukaryota</taxon>
        <taxon>Metazoa</taxon>
        <taxon>Spiralia</taxon>
        <taxon>Gnathifera</taxon>
        <taxon>Rotifera</taxon>
        <taxon>Eurotatoria</taxon>
        <taxon>Bdelloidea</taxon>
        <taxon>Adinetida</taxon>
        <taxon>Adinetidae</taxon>
        <taxon>Adineta</taxon>
    </lineage>
</organism>
<dbReference type="Pfam" id="PF00001">
    <property type="entry name" value="7tm_1"/>
    <property type="match status" value="1"/>
</dbReference>
<evidence type="ECO:0000313" key="14">
    <source>
        <dbReference type="Proteomes" id="UP000663852"/>
    </source>
</evidence>
<feature type="transmembrane region" description="Helical" evidence="9">
    <location>
        <begin position="182"/>
        <end position="212"/>
    </location>
</feature>
<feature type="transmembrane region" description="Helical" evidence="9">
    <location>
        <begin position="66"/>
        <end position="88"/>
    </location>
</feature>
<gene>
    <name evidence="12" type="ORF">EDS130_LOCUS27302</name>
    <name evidence="11" type="ORF">XAT740_LOCUS127</name>
</gene>
<keyword evidence="7" id="KW-0807">Transducer</keyword>
<keyword evidence="3 9" id="KW-1133">Transmembrane helix</keyword>
<dbReference type="SUPFAM" id="SSF81321">
    <property type="entry name" value="Family A G protein-coupled receptor-like"/>
    <property type="match status" value="1"/>
</dbReference>
<evidence type="ECO:0000256" key="9">
    <source>
        <dbReference type="SAM" id="Phobius"/>
    </source>
</evidence>
<keyword evidence="4" id="KW-0297">G-protein coupled receptor</keyword>
<feature type="transmembrane region" description="Helical" evidence="9">
    <location>
        <begin position="250"/>
        <end position="270"/>
    </location>
</feature>
<evidence type="ECO:0000313" key="12">
    <source>
        <dbReference type="EMBL" id="CAF1238058.1"/>
    </source>
</evidence>
<dbReference type="InterPro" id="IPR017452">
    <property type="entry name" value="GPCR_Rhodpsn_7TM"/>
</dbReference>
<dbReference type="EMBL" id="CAJNOR010000003">
    <property type="protein sequence ID" value="CAF0745340.1"/>
    <property type="molecule type" value="Genomic_DNA"/>
</dbReference>
<dbReference type="Gene3D" id="1.20.1070.10">
    <property type="entry name" value="Rhodopsin 7-helix transmembrane proteins"/>
    <property type="match status" value="1"/>
</dbReference>
<dbReference type="PROSITE" id="PS50262">
    <property type="entry name" value="G_PROTEIN_RECEP_F1_2"/>
    <property type="match status" value="1"/>
</dbReference>
<feature type="transmembrane region" description="Helical" evidence="9">
    <location>
        <begin position="108"/>
        <end position="126"/>
    </location>
</feature>
<dbReference type="PANTHER" id="PTHR24243">
    <property type="entry name" value="G-PROTEIN COUPLED RECEPTOR"/>
    <property type="match status" value="1"/>
</dbReference>
<name>A0A814Z276_ADIRI</name>
<dbReference type="OrthoDB" id="9990906at2759"/>
<feature type="transmembrane region" description="Helical" evidence="9">
    <location>
        <begin position="33"/>
        <end position="54"/>
    </location>
</feature>
<feature type="transmembrane region" description="Helical" evidence="9">
    <location>
        <begin position="147"/>
        <end position="170"/>
    </location>
</feature>
<dbReference type="Proteomes" id="UP000663852">
    <property type="component" value="Unassembled WGS sequence"/>
</dbReference>
<protein>
    <recommendedName>
        <fullName evidence="10">G-protein coupled receptors family 1 profile domain-containing protein</fullName>
    </recommendedName>
</protein>
<evidence type="ECO:0000256" key="1">
    <source>
        <dbReference type="ARBA" id="ARBA00004141"/>
    </source>
</evidence>
<evidence type="ECO:0000256" key="6">
    <source>
        <dbReference type="ARBA" id="ARBA00023170"/>
    </source>
</evidence>
<sequence length="340" mass="39366">MNNITIIITTVVPAVDQTQLVVLLNLLIKNFSQYLDCFAWIVGNIGAICTCIVFHQSIFRKSPCAMYFIASSFSQLFIFNFAAFTRMIQYGYGVQVNSAPAWFCKLRFYIYYVSMASARYNIIFASTDRYLCSSQTIARRRWSSPKIALCLIIGALIISLVVYITVLVLFDVKNDKCRIHSAAIFTAFSYFITFENGFFPIIPMSIFGLLTIHNIHQSKRRTATTQPINKSQHGHTERATKKETQLHRMLANQVIAYFIFNIPLPVYSTYRSYNNFNLLTGWRALMDTLINNLCFDMIYLGYALTFTNFLLSSDIFRREMKKIIQRRVLRPCRRQLVPEN</sequence>
<comment type="subcellular location">
    <subcellularLocation>
        <location evidence="1">Membrane</location>
        <topology evidence="1">Multi-pass membrane protein</topology>
    </subcellularLocation>
</comment>
<evidence type="ECO:0000256" key="4">
    <source>
        <dbReference type="ARBA" id="ARBA00023040"/>
    </source>
</evidence>
<evidence type="ECO:0000256" key="5">
    <source>
        <dbReference type="ARBA" id="ARBA00023136"/>
    </source>
</evidence>
<feature type="region of interest" description="Disordered" evidence="8">
    <location>
        <begin position="221"/>
        <end position="243"/>
    </location>
</feature>
<evidence type="ECO:0000313" key="11">
    <source>
        <dbReference type="EMBL" id="CAF0745340.1"/>
    </source>
</evidence>
<evidence type="ECO:0000256" key="8">
    <source>
        <dbReference type="SAM" id="MobiDB-lite"/>
    </source>
</evidence>
<evidence type="ECO:0000256" key="3">
    <source>
        <dbReference type="ARBA" id="ARBA00022989"/>
    </source>
</evidence>
<feature type="compositionally biased region" description="Basic and acidic residues" evidence="8">
    <location>
        <begin position="234"/>
        <end position="243"/>
    </location>
</feature>
<evidence type="ECO:0000313" key="13">
    <source>
        <dbReference type="Proteomes" id="UP000663828"/>
    </source>
</evidence>
<dbReference type="InterPro" id="IPR000276">
    <property type="entry name" value="GPCR_Rhodpsn"/>
</dbReference>
<feature type="domain" description="G-protein coupled receptors family 1 profile" evidence="10">
    <location>
        <begin position="43"/>
        <end position="316"/>
    </location>
</feature>
<evidence type="ECO:0000259" key="10">
    <source>
        <dbReference type="PROSITE" id="PS50262"/>
    </source>
</evidence>
<accession>A0A814Z276</accession>
<dbReference type="Proteomes" id="UP000663828">
    <property type="component" value="Unassembled WGS sequence"/>
</dbReference>
<keyword evidence="2 9" id="KW-0812">Transmembrane</keyword>
<dbReference type="AlphaFoldDB" id="A0A814Z276"/>
<reference evidence="12" key="1">
    <citation type="submission" date="2021-02" db="EMBL/GenBank/DDBJ databases">
        <authorList>
            <person name="Nowell W R."/>
        </authorList>
    </citation>
    <scope>NUCLEOTIDE SEQUENCE</scope>
</reference>